<protein>
    <recommendedName>
        <fullName evidence="4">Integral membrane protein</fullName>
    </recommendedName>
</protein>
<feature type="transmembrane region" description="Helical" evidence="1">
    <location>
        <begin position="32"/>
        <end position="52"/>
    </location>
</feature>
<dbReference type="Proteomes" id="UP000631535">
    <property type="component" value="Unassembled WGS sequence"/>
</dbReference>
<evidence type="ECO:0008006" key="4">
    <source>
        <dbReference type="Google" id="ProtNLM"/>
    </source>
</evidence>
<keyword evidence="1" id="KW-0812">Transmembrane</keyword>
<keyword evidence="1" id="KW-1133">Transmembrane helix</keyword>
<feature type="transmembrane region" description="Helical" evidence="1">
    <location>
        <begin position="59"/>
        <end position="77"/>
    </location>
</feature>
<evidence type="ECO:0000256" key="1">
    <source>
        <dbReference type="SAM" id="Phobius"/>
    </source>
</evidence>
<keyword evidence="1" id="KW-0472">Membrane</keyword>
<name>A0ABQ2ME33_9ACTN</name>
<organism evidence="2 3">
    <name type="scientific">Streptomyces daqingensis</name>
    <dbReference type="NCBI Taxonomy" id="1472640"/>
    <lineage>
        <taxon>Bacteria</taxon>
        <taxon>Bacillati</taxon>
        <taxon>Actinomycetota</taxon>
        <taxon>Actinomycetes</taxon>
        <taxon>Kitasatosporales</taxon>
        <taxon>Streptomycetaceae</taxon>
        <taxon>Streptomyces</taxon>
    </lineage>
</organism>
<proteinExistence type="predicted"/>
<accession>A0ABQ2ME33</accession>
<dbReference type="EMBL" id="BMMP01000008">
    <property type="protein sequence ID" value="GGO50050.1"/>
    <property type="molecule type" value="Genomic_DNA"/>
</dbReference>
<sequence length="95" mass="9605">MFWEALGATALGLVIAVAAVRQLPERLARGPLVLATGPAAALVGGLICRVVLGSGHTLTTLAVSAVVSVAILSLLIVDVRPAHRLPANVVSPPRA</sequence>
<gene>
    <name evidence="2" type="ORF">GCM10012287_28860</name>
</gene>
<evidence type="ECO:0000313" key="3">
    <source>
        <dbReference type="Proteomes" id="UP000631535"/>
    </source>
</evidence>
<evidence type="ECO:0000313" key="2">
    <source>
        <dbReference type="EMBL" id="GGO50050.1"/>
    </source>
</evidence>
<keyword evidence="3" id="KW-1185">Reference proteome</keyword>
<reference evidence="3" key="1">
    <citation type="journal article" date="2019" name="Int. J. Syst. Evol. Microbiol.">
        <title>The Global Catalogue of Microorganisms (GCM) 10K type strain sequencing project: providing services to taxonomists for standard genome sequencing and annotation.</title>
        <authorList>
            <consortium name="The Broad Institute Genomics Platform"/>
            <consortium name="The Broad Institute Genome Sequencing Center for Infectious Disease"/>
            <person name="Wu L."/>
            <person name="Ma J."/>
        </authorList>
    </citation>
    <scope>NUCLEOTIDE SEQUENCE [LARGE SCALE GENOMIC DNA]</scope>
    <source>
        <strain evidence="3">CGMCC 4.7178</strain>
    </source>
</reference>
<comment type="caution">
    <text evidence="2">The sequence shown here is derived from an EMBL/GenBank/DDBJ whole genome shotgun (WGS) entry which is preliminary data.</text>
</comment>
<dbReference type="RefSeq" id="WP_189037516.1">
    <property type="nucleotide sequence ID" value="NZ_BMMP01000008.1"/>
</dbReference>